<evidence type="ECO:0000313" key="3">
    <source>
        <dbReference type="Proteomes" id="UP000593571"/>
    </source>
</evidence>
<proteinExistence type="predicted"/>
<comment type="caution">
    <text evidence="2">The sequence shown here is derived from an EMBL/GenBank/DDBJ whole genome shotgun (WGS) entry which is preliminary data.</text>
</comment>
<name>A0A7J8DXE0_ROUAE</name>
<keyword evidence="3" id="KW-1185">Reference proteome</keyword>
<accession>A0A7J8DXE0</accession>
<dbReference type="Proteomes" id="UP000593571">
    <property type="component" value="Unassembled WGS sequence"/>
</dbReference>
<evidence type="ECO:0000313" key="2">
    <source>
        <dbReference type="EMBL" id="KAF6427780.1"/>
    </source>
</evidence>
<dbReference type="AlphaFoldDB" id="A0A7J8DXE0"/>
<feature type="compositionally biased region" description="Basic and acidic residues" evidence="1">
    <location>
        <begin position="98"/>
        <end position="115"/>
    </location>
</feature>
<gene>
    <name evidence="2" type="ORF">HJG63_008269</name>
</gene>
<protein>
    <submittedName>
        <fullName evidence="2">Uncharacterized protein</fullName>
    </submittedName>
</protein>
<dbReference type="EMBL" id="JACASE010000011">
    <property type="protein sequence ID" value="KAF6427780.1"/>
    <property type="molecule type" value="Genomic_DNA"/>
</dbReference>
<sequence length="154" mass="15881">MWPSQGAPRAGASGPRTTPSFPPCARPQSQEAPGVPRASLPPGGAAAVTGGWALLAPDRALGQARPPRLGDRGTAAGPPSLPGDHTAPGQRARRPRDRGHGAPDGRGHGAPDGRGHRTLAYGAGPLLLPQLRPRQPVSMLLQRWDPAIVLKSLI</sequence>
<organism evidence="2 3">
    <name type="scientific">Rousettus aegyptiacus</name>
    <name type="common">Egyptian fruit bat</name>
    <name type="synonym">Pteropus aegyptiacus</name>
    <dbReference type="NCBI Taxonomy" id="9407"/>
    <lineage>
        <taxon>Eukaryota</taxon>
        <taxon>Metazoa</taxon>
        <taxon>Chordata</taxon>
        <taxon>Craniata</taxon>
        <taxon>Vertebrata</taxon>
        <taxon>Euteleostomi</taxon>
        <taxon>Mammalia</taxon>
        <taxon>Eutheria</taxon>
        <taxon>Laurasiatheria</taxon>
        <taxon>Chiroptera</taxon>
        <taxon>Yinpterochiroptera</taxon>
        <taxon>Pteropodoidea</taxon>
        <taxon>Pteropodidae</taxon>
        <taxon>Rousettinae</taxon>
        <taxon>Rousettus</taxon>
    </lineage>
</organism>
<feature type="region of interest" description="Disordered" evidence="1">
    <location>
        <begin position="1"/>
        <end position="120"/>
    </location>
</feature>
<reference evidence="2 3" key="1">
    <citation type="journal article" date="2020" name="Nature">
        <title>Six reference-quality genomes reveal evolution of bat adaptations.</title>
        <authorList>
            <person name="Jebb D."/>
            <person name="Huang Z."/>
            <person name="Pippel M."/>
            <person name="Hughes G.M."/>
            <person name="Lavrichenko K."/>
            <person name="Devanna P."/>
            <person name="Winkler S."/>
            <person name="Jermiin L.S."/>
            <person name="Skirmuntt E.C."/>
            <person name="Katzourakis A."/>
            <person name="Burkitt-Gray L."/>
            <person name="Ray D.A."/>
            <person name="Sullivan K.A.M."/>
            <person name="Roscito J.G."/>
            <person name="Kirilenko B.M."/>
            <person name="Davalos L.M."/>
            <person name="Corthals A.P."/>
            <person name="Power M.L."/>
            <person name="Jones G."/>
            <person name="Ransome R.D."/>
            <person name="Dechmann D.K.N."/>
            <person name="Locatelli A.G."/>
            <person name="Puechmaille S.J."/>
            <person name="Fedrigo O."/>
            <person name="Jarvis E.D."/>
            <person name="Hiller M."/>
            <person name="Vernes S.C."/>
            <person name="Myers E.W."/>
            <person name="Teeling E.C."/>
        </authorList>
    </citation>
    <scope>NUCLEOTIDE SEQUENCE [LARGE SCALE GENOMIC DNA]</scope>
    <source>
        <strain evidence="2">MRouAeg1</strain>
        <tissue evidence="2">Muscle</tissue>
    </source>
</reference>
<evidence type="ECO:0000256" key="1">
    <source>
        <dbReference type="SAM" id="MobiDB-lite"/>
    </source>
</evidence>